<keyword evidence="9 11" id="KW-0739">Sodium transport</keyword>
<dbReference type="AlphaFoldDB" id="A0A8B6HMT4"/>
<evidence type="ECO:0000256" key="13">
    <source>
        <dbReference type="SAM" id="Phobius"/>
    </source>
</evidence>
<evidence type="ECO:0000256" key="1">
    <source>
        <dbReference type="ARBA" id="ARBA00004141"/>
    </source>
</evidence>
<comment type="caution">
    <text evidence="14">The sequence shown here is derived from an EMBL/GenBank/DDBJ whole genome shotgun (WGS) entry which is preliminary data.</text>
</comment>
<keyword evidence="15" id="KW-1185">Reference proteome</keyword>
<dbReference type="Proteomes" id="UP000596742">
    <property type="component" value="Unassembled WGS sequence"/>
</dbReference>
<gene>
    <name evidence="14" type="ORF">MGAL_10B046200</name>
</gene>
<keyword evidence="4 11" id="KW-0812">Transmembrane</keyword>
<sequence length="81" mass="8709">MALLAEAGKVKPQHDAGALDPGTVGGQMGMFIGASILSIVEIIEFFCLLMTKGSQKVANSKRRKLDESTDHIDETENTSKM</sequence>
<reference evidence="14" key="1">
    <citation type="submission" date="2018-11" db="EMBL/GenBank/DDBJ databases">
        <authorList>
            <person name="Alioto T."/>
            <person name="Alioto T."/>
        </authorList>
    </citation>
    <scope>NUCLEOTIDE SEQUENCE</scope>
</reference>
<evidence type="ECO:0000256" key="2">
    <source>
        <dbReference type="ARBA" id="ARBA00022448"/>
    </source>
</evidence>
<organism evidence="14 15">
    <name type="scientific">Mytilus galloprovincialis</name>
    <name type="common">Mediterranean mussel</name>
    <dbReference type="NCBI Taxonomy" id="29158"/>
    <lineage>
        <taxon>Eukaryota</taxon>
        <taxon>Metazoa</taxon>
        <taxon>Spiralia</taxon>
        <taxon>Lophotrochozoa</taxon>
        <taxon>Mollusca</taxon>
        <taxon>Bivalvia</taxon>
        <taxon>Autobranchia</taxon>
        <taxon>Pteriomorphia</taxon>
        <taxon>Mytilida</taxon>
        <taxon>Mytiloidea</taxon>
        <taxon>Mytilidae</taxon>
        <taxon>Mytilinae</taxon>
        <taxon>Mytilus</taxon>
    </lineage>
</organism>
<dbReference type="EMBL" id="UYJE01010286">
    <property type="protein sequence ID" value="VDI81664.1"/>
    <property type="molecule type" value="Genomic_DNA"/>
</dbReference>
<feature type="region of interest" description="Disordered" evidence="12">
    <location>
        <begin position="59"/>
        <end position="81"/>
    </location>
</feature>
<evidence type="ECO:0000256" key="7">
    <source>
        <dbReference type="ARBA" id="ARBA00023065"/>
    </source>
</evidence>
<dbReference type="Gene3D" id="1.10.287.770">
    <property type="entry name" value="YojJ-like"/>
    <property type="match status" value="1"/>
</dbReference>
<evidence type="ECO:0000256" key="4">
    <source>
        <dbReference type="ARBA" id="ARBA00022692"/>
    </source>
</evidence>
<keyword evidence="7 11" id="KW-0406">Ion transport</keyword>
<feature type="transmembrane region" description="Helical" evidence="13">
    <location>
        <begin position="28"/>
        <end position="51"/>
    </location>
</feature>
<keyword evidence="5 13" id="KW-1133">Transmembrane helix</keyword>
<evidence type="ECO:0000256" key="9">
    <source>
        <dbReference type="ARBA" id="ARBA00023201"/>
    </source>
</evidence>
<keyword evidence="8 13" id="KW-0472">Membrane</keyword>
<dbReference type="Pfam" id="PF00858">
    <property type="entry name" value="ASC"/>
    <property type="match status" value="1"/>
</dbReference>
<comment type="subcellular location">
    <subcellularLocation>
        <location evidence="1">Membrane</location>
        <topology evidence="1">Multi-pass membrane protein</topology>
    </subcellularLocation>
</comment>
<evidence type="ECO:0000256" key="6">
    <source>
        <dbReference type="ARBA" id="ARBA00023053"/>
    </source>
</evidence>
<dbReference type="GO" id="GO:0005272">
    <property type="term" value="F:sodium channel activity"/>
    <property type="evidence" value="ECO:0007669"/>
    <property type="project" value="UniProtKB-KW"/>
</dbReference>
<keyword evidence="10 11" id="KW-0407">Ion channel</keyword>
<evidence type="ECO:0000256" key="11">
    <source>
        <dbReference type="RuleBase" id="RU000679"/>
    </source>
</evidence>
<keyword evidence="6" id="KW-0915">Sodium</keyword>
<evidence type="ECO:0000256" key="8">
    <source>
        <dbReference type="ARBA" id="ARBA00023136"/>
    </source>
</evidence>
<dbReference type="OrthoDB" id="7488946at2759"/>
<evidence type="ECO:0000256" key="12">
    <source>
        <dbReference type="SAM" id="MobiDB-lite"/>
    </source>
</evidence>
<feature type="compositionally biased region" description="Basic and acidic residues" evidence="12">
    <location>
        <begin position="64"/>
        <end position="81"/>
    </location>
</feature>
<protein>
    <submittedName>
        <fullName evidence="14">Uncharacterized protein</fullName>
    </submittedName>
</protein>
<dbReference type="GO" id="GO:0016020">
    <property type="term" value="C:membrane"/>
    <property type="evidence" value="ECO:0007669"/>
    <property type="project" value="UniProtKB-SubCell"/>
</dbReference>
<evidence type="ECO:0000313" key="15">
    <source>
        <dbReference type="Proteomes" id="UP000596742"/>
    </source>
</evidence>
<evidence type="ECO:0000313" key="14">
    <source>
        <dbReference type="EMBL" id="VDI81664.1"/>
    </source>
</evidence>
<accession>A0A8B6HMT4</accession>
<dbReference type="InterPro" id="IPR001873">
    <property type="entry name" value="ENaC"/>
</dbReference>
<name>A0A8B6HMT4_MYTGA</name>
<keyword evidence="2 11" id="KW-0813">Transport</keyword>
<evidence type="ECO:0000256" key="5">
    <source>
        <dbReference type="ARBA" id="ARBA00022989"/>
    </source>
</evidence>
<keyword evidence="3 11" id="KW-0894">Sodium channel</keyword>
<evidence type="ECO:0000256" key="10">
    <source>
        <dbReference type="ARBA" id="ARBA00023303"/>
    </source>
</evidence>
<proteinExistence type="inferred from homology"/>
<comment type="similarity">
    <text evidence="11">Belongs to the amiloride-sensitive sodium channel (TC 1.A.6) family.</text>
</comment>
<evidence type="ECO:0000256" key="3">
    <source>
        <dbReference type="ARBA" id="ARBA00022461"/>
    </source>
</evidence>